<keyword evidence="12" id="KW-1185">Reference proteome</keyword>
<evidence type="ECO:0000256" key="7">
    <source>
        <dbReference type="ARBA" id="ARBA00022691"/>
    </source>
</evidence>
<dbReference type="PIRSF" id="PIRSF004553">
    <property type="entry name" value="CHP00095"/>
    <property type="match status" value="1"/>
</dbReference>
<dbReference type="Proteomes" id="UP000262073">
    <property type="component" value="Chromosome"/>
</dbReference>
<dbReference type="GO" id="GO:0052913">
    <property type="term" value="F:16S rRNA (guanine(966)-N(2))-methyltransferase activity"/>
    <property type="evidence" value="ECO:0007669"/>
    <property type="project" value="UniProtKB-EC"/>
</dbReference>
<evidence type="ECO:0000256" key="1">
    <source>
        <dbReference type="ARBA" id="ARBA00002649"/>
    </source>
</evidence>
<dbReference type="SUPFAM" id="SSF53335">
    <property type="entry name" value="S-adenosyl-L-methionine-dependent methyltransferases"/>
    <property type="match status" value="1"/>
</dbReference>
<evidence type="ECO:0000256" key="6">
    <source>
        <dbReference type="ARBA" id="ARBA00022679"/>
    </source>
</evidence>
<keyword evidence="6 9" id="KW-0808">Transferase</keyword>
<evidence type="ECO:0000256" key="2">
    <source>
        <dbReference type="ARBA" id="ARBA00005269"/>
    </source>
</evidence>
<keyword evidence="7 9" id="KW-0949">S-adenosyl-L-methionine</keyword>
<evidence type="ECO:0000256" key="8">
    <source>
        <dbReference type="ARBA" id="ARBA00048326"/>
    </source>
</evidence>
<name>A0A346NQZ6_9ALTE</name>
<evidence type="ECO:0000256" key="3">
    <source>
        <dbReference type="ARBA" id="ARBA00012141"/>
    </source>
</evidence>
<evidence type="ECO:0000256" key="5">
    <source>
        <dbReference type="ARBA" id="ARBA00022603"/>
    </source>
</evidence>
<dbReference type="InterPro" id="IPR004398">
    <property type="entry name" value="RNA_MeTrfase_RsmD"/>
</dbReference>
<evidence type="ECO:0000313" key="12">
    <source>
        <dbReference type="Proteomes" id="UP000262073"/>
    </source>
</evidence>
<comment type="catalytic activity">
    <reaction evidence="8 9">
        <text>guanosine(966) in 16S rRNA + S-adenosyl-L-methionine = N(2)-methylguanosine(966) in 16S rRNA + S-adenosyl-L-homocysteine + H(+)</text>
        <dbReference type="Rhea" id="RHEA:23548"/>
        <dbReference type="Rhea" id="RHEA-COMP:10211"/>
        <dbReference type="Rhea" id="RHEA-COMP:10212"/>
        <dbReference type="ChEBI" id="CHEBI:15378"/>
        <dbReference type="ChEBI" id="CHEBI:57856"/>
        <dbReference type="ChEBI" id="CHEBI:59789"/>
        <dbReference type="ChEBI" id="CHEBI:74269"/>
        <dbReference type="ChEBI" id="CHEBI:74481"/>
        <dbReference type="EC" id="2.1.1.171"/>
    </reaction>
</comment>
<dbReference type="CDD" id="cd02440">
    <property type="entry name" value="AdoMet_MTases"/>
    <property type="match status" value="1"/>
</dbReference>
<gene>
    <name evidence="11" type="primary">rsmD</name>
    <name evidence="11" type="ORF">D0Y50_17285</name>
</gene>
<keyword evidence="9" id="KW-0698">rRNA processing</keyword>
<protein>
    <recommendedName>
        <fullName evidence="4 9">Ribosomal RNA small subunit methyltransferase D</fullName>
        <ecNumber evidence="3 9">2.1.1.171</ecNumber>
    </recommendedName>
</protein>
<dbReference type="PANTHER" id="PTHR43542">
    <property type="entry name" value="METHYLTRANSFERASE"/>
    <property type="match status" value="1"/>
</dbReference>
<evidence type="ECO:0000256" key="10">
    <source>
        <dbReference type="SAM" id="MobiDB-lite"/>
    </source>
</evidence>
<dbReference type="PANTHER" id="PTHR43542:SF1">
    <property type="entry name" value="METHYLTRANSFERASE"/>
    <property type="match status" value="1"/>
</dbReference>
<dbReference type="NCBIfam" id="TIGR00095">
    <property type="entry name" value="16S rRNA (guanine(966)-N(2))-methyltransferase RsmD"/>
    <property type="match status" value="1"/>
</dbReference>
<dbReference type="RefSeq" id="WP_117318181.1">
    <property type="nucleotide sequence ID" value="NZ_CP031769.1"/>
</dbReference>
<dbReference type="InterPro" id="IPR029063">
    <property type="entry name" value="SAM-dependent_MTases_sf"/>
</dbReference>
<dbReference type="PROSITE" id="PS00092">
    <property type="entry name" value="N6_MTASE"/>
    <property type="match status" value="1"/>
</dbReference>
<proteinExistence type="inferred from homology"/>
<reference evidence="11 12" key="1">
    <citation type="submission" date="2018-08" db="EMBL/GenBank/DDBJ databases">
        <title>Salinimonas sediminis sp. nov., a piezophilic bacterium isolated from a deep-sea sediment sample from the New Britain Trench.</title>
        <authorList>
            <person name="Cao J."/>
        </authorList>
    </citation>
    <scope>NUCLEOTIDE SEQUENCE [LARGE SCALE GENOMIC DNA]</scope>
    <source>
        <strain evidence="11 12">N102</strain>
    </source>
</reference>
<dbReference type="InterPro" id="IPR002052">
    <property type="entry name" value="DNA_methylase_N6_adenine_CS"/>
</dbReference>
<dbReference type="KEGG" id="salm:D0Y50_17285"/>
<evidence type="ECO:0000256" key="4">
    <source>
        <dbReference type="ARBA" id="ARBA00013682"/>
    </source>
</evidence>
<accession>A0A346NQZ6</accession>
<dbReference type="EMBL" id="CP031769">
    <property type="protein sequence ID" value="AXR07953.1"/>
    <property type="molecule type" value="Genomic_DNA"/>
</dbReference>
<dbReference type="GO" id="GO:0003676">
    <property type="term" value="F:nucleic acid binding"/>
    <property type="evidence" value="ECO:0007669"/>
    <property type="project" value="InterPro"/>
</dbReference>
<sequence>MITLSTSMKRASKAHPTSSSRTGHVRIIAGQWRGRKLPVADIQGLRPTTDRNKETLFNWLMHDTRNAQCLDVFAGSGALGIEALSRYASACDFFEQDVTAANQLTRNLQTLNANGLVTRGDALSLLQNTSQTYDLIFIDPPFNCGLVQPALDIIVQRELIKPNGLIYIEQEGTAGFPVLPDGYQVVKQKNLAQLCYLLVEAQAMD</sequence>
<evidence type="ECO:0000256" key="9">
    <source>
        <dbReference type="PIRNR" id="PIRNR004553"/>
    </source>
</evidence>
<dbReference type="Gene3D" id="3.40.50.150">
    <property type="entry name" value="Vaccinia Virus protein VP39"/>
    <property type="match status" value="1"/>
</dbReference>
<dbReference type="OrthoDB" id="9803017at2"/>
<dbReference type="EC" id="2.1.1.171" evidence="3 9"/>
<comment type="function">
    <text evidence="1 9">Specifically methylates the guanine in position 966 of 16S rRNA in the assembled 30S particle.</text>
</comment>
<dbReference type="AlphaFoldDB" id="A0A346NQZ6"/>
<organism evidence="11 12">
    <name type="scientific">Salinimonas sediminis</name>
    <dbReference type="NCBI Taxonomy" id="2303538"/>
    <lineage>
        <taxon>Bacteria</taxon>
        <taxon>Pseudomonadati</taxon>
        <taxon>Pseudomonadota</taxon>
        <taxon>Gammaproteobacteria</taxon>
        <taxon>Alteromonadales</taxon>
        <taxon>Alteromonadaceae</taxon>
        <taxon>Alteromonas/Salinimonas group</taxon>
        <taxon>Salinimonas</taxon>
    </lineage>
</organism>
<comment type="similarity">
    <text evidence="2 9">Belongs to the methyltransferase superfamily. RsmD family.</text>
</comment>
<evidence type="ECO:0000313" key="11">
    <source>
        <dbReference type="EMBL" id="AXR07953.1"/>
    </source>
</evidence>
<keyword evidence="5 9" id="KW-0489">Methyltransferase</keyword>
<feature type="region of interest" description="Disordered" evidence="10">
    <location>
        <begin position="1"/>
        <end position="22"/>
    </location>
</feature>
<dbReference type="Pfam" id="PF03602">
    <property type="entry name" value="Cons_hypoth95"/>
    <property type="match status" value="1"/>
</dbReference>